<dbReference type="Proteomes" id="UP000799753">
    <property type="component" value="Unassembled WGS sequence"/>
</dbReference>
<dbReference type="AlphaFoldDB" id="A0A6A6S089"/>
<keyword evidence="2" id="KW-1185">Reference proteome</keyword>
<dbReference type="EMBL" id="MU006786">
    <property type="protein sequence ID" value="KAF2639614.1"/>
    <property type="molecule type" value="Genomic_DNA"/>
</dbReference>
<organism evidence="1 2">
    <name type="scientific">Massarina eburnea CBS 473.64</name>
    <dbReference type="NCBI Taxonomy" id="1395130"/>
    <lineage>
        <taxon>Eukaryota</taxon>
        <taxon>Fungi</taxon>
        <taxon>Dikarya</taxon>
        <taxon>Ascomycota</taxon>
        <taxon>Pezizomycotina</taxon>
        <taxon>Dothideomycetes</taxon>
        <taxon>Pleosporomycetidae</taxon>
        <taxon>Pleosporales</taxon>
        <taxon>Massarineae</taxon>
        <taxon>Massarinaceae</taxon>
        <taxon>Massarina</taxon>
    </lineage>
</organism>
<reference evidence="1" key="1">
    <citation type="journal article" date="2020" name="Stud. Mycol.">
        <title>101 Dothideomycetes genomes: a test case for predicting lifestyles and emergence of pathogens.</title>
        <authorList>
            <person name="Haridas S."/>
            <person name="Albert R."/>
            <person name="Binder M."/>
            <person name="Bloem J."/>
            <person name="Labutti K."/>
            <person name="Salamov A."/>
            <person name="Andreopoulos B."/>
            <person name="Baker S."/>
            <person name="Barry K."/>
            <person name="Bills G."/>
            <person name="Bluhm B."/>
            <person name="Cannon C."/>
            <person name="Castanera R."/>
            <person name="Culley D."/>
            <person name="Daum C."/>
            <person name="Ezra D."/>
            <person name="Gonzalez J."/>
            <person name="Henrissat B."/>
            <person name="Kuo A."/>
            <person name="Liang C."/>
            <person name="Lipzen A."/>
            <person name="Lutzoni F."/>
            <person name="Magnuson J."/>
            <person name="Mondo S."/>
            <person name="Nolan M."/>
            <person name="Ohm R."/>
            <person name="Pangilinan J."/>
            <person name="Park H.-J."/>
            <person name="Ramirez L."/>
            <person name="Alfaro M."/>
            <person name="Sun H."/>
            <person name="Tritt A."/>
            <person name="Yoshinaga Y."/>
            <person name="Zwiers L.-H."/>
            <person name="Turgeon B."/>
            <person name="Goodwin S."/>
            <person name="Spatafora J."/>
            <person name="Crous P."/>
            <person name="Grigoriev I."/>
        </authorList>
    </citation>
    <scope>NUCLEOTIDE SEQUENCE</scope>
    <source>
        <strain evidence="1">CBS 473.64</strain>
    </source>
</reference>
<proteinExistence type="predicted"/>
<sequence>MCGLVALHIDEVIFENIGAFHVLDFAALGVTLTLRLVYGNQAIEQFDIKRPER</sequence>
<protein>
    <submittedName>
        <fullName evidence="1">Uncharacterized protein</fullName>
    </submittedName>
</protein>
<evidence type="ECO:0000313" key="1">
    <source>
        <dbReference type="EMBL" id="KAF2639614.1"/>
    </source>
</evidence>
<accession>A0A6A6S089</accession>
<gene>
    <name evidence="1" type="ORF">P280DRAFT_470241</name>
</gene>
<evidence type="ECO:0000313" key="2">
    <source>
        <dbReference type="Proteomes" id="UP000799753"/>
    </source>
</evidence>
<name>A0A6A6S089_9PLEO</name>